<dbReference type="Proteomes" id="UP000827092">
    <property type="component" value="Unassembled WGS sequence"/>
</dbReference>
<proteinExistence type="inferred from homology"/>
<dbReference type="PANTHER" id="PTHR11733">
    <property type="entry name" value="ZINC METALLOPROTEASE FAMILY M13 NEPRILYSIN-RELATED"/>
    <property type="match status" value="1"/>
</dbReference>
<reference evidence="3 4" key="1">
    <citation type="journal article" date="2022" name="Nat. Ecol. Evol.">
        <title>A masculinizing supergene underlies an exaggerated male reproductive morph in a spider.</title>
        <authorList>
            <person name="Hendrickx F."/>
            <person name="De Corte Z."/>
            <person name="Sonet G."/>
            <person name="Van Belleghem S.M."/>
            <person name="Kostlbacher S."/>
            <person name="Vangestel C."/>
        </authorList>
    </citation>
    <scope>NUCLEOTIDE SEQUENCE [LARGE SCALE GENOMIC DNA]</scope>
    <source>
        <strain evidence="3">W744_W776</strain>
    </source>
</reference>
<dbReference type="PROSITE" id="PS51885">
    <property type="entry name" value="NEPRILYSIN"/>
    <property type="match status" value="1"/>
</dbReference>
<dbReference type="AlphaFoldDB" id="A0AAV6V822"/>
<keyword evidence="4" id="KW-1185">Reference proteome</keyword>
<name>A0AAV6V822_9ARAC</name>
<accession>A0AAV6V822</accession>
<dbReference type="InterPro" id="IPR024079">
    <property type="entry name" value="MetalloPept_cat_dom_sf"/>
</dbReference>
<dbReference type="PANTHER" id="PTHR11733:SF167">
    <property type="entry name" value="FI17812P1-RELATED"/>
    <property type="match status" value="1"/>
</dbReference>
<sequence length="291" mass="33784">MGIRLSKFCRSKLKEHCVKNMKLNLGYPEVINEPGTLDSIFGNLEFGENHLENVLQLRRFKTRYFFNRLWYGDSDNPISQISLKTNPFGDNARYDYTKNTVYLNLGLLRSPIYFYSEDIPKYLRFGEISFLVRQMSHAFDTTGCFYDGKGKMWDRIWWPETLVRKYDFYTDCLRTQLLNKTSIDVNNNETLNTIVGDIGSFLVSYDGLISHLNVNTNERMLPSLSLTKKQIYYVRVAQSYCESGTITTKENKINSPRFRVNTAVSNMKDFGEVFNCPSQSPLNPSVKCNLL</sequence>
<dbReference type="Pfam" id="PF01431">
    <property type="entry name" value="Peptidase_M13"/>
    <property type="match status" value="1"/>
</dbReference>
<feature type="domain" description="Peptidase M13 C-terminal" evidence="2">
    <location>
        <begin position="91"/>
        <end position="289"/>
    </location>
</feature>
<dbReference type="InterPro" id="IPR000718">
    <property type="entry name" value="Peptidase_M13"/>
</dbReference>
<evidence type="ECO:0000313" key="3">
    <source>
        <dbReference type="EMBL" id="KAG8192850.1"/>
    </source>
</evidence>
<evidence type="ECO:0000259" key="2">
    <source>
        <dbReference type="Pfam" id="PF01431"/>
    </source>
</evidence>
<dbReference type="GO" id="GO:0005886">
    <property type="term" value="C:plasma membrane"/>
    <property type="evidence" value="ECO:0007669"/>
    <property type="project" value="TreeGrafter"/>
</dbReference>
<gene>
    <name evidence="3" type="ORF">JTE90_014628</name>
</gene>
<dbReference type="GO" id="GO:0016485">
    <property type="term" value="P:protein processing"/>
    <property type="evidence" value="ECO:0007669"/>
    <property type="project" value="TreeGrafter"/>
</dbReference>
<evidence type="ECO:0000313" key="4">
    <source>
        <dbReference type="Proteomes" id="UP000827092"/>
    </source>
</evidence>
<dbReference type="Gene3D" id="3.40.390.10">
    <property type="entry name" value="Collagenase (Catalytic Domain)"/>
    <property type="match status" value="1"/>
</dbReference>
<dbReference type="InterPro" id="IPR018497">
    <property type="entry name" value="Peptidase_M13_C"/>
</dbReference>
<organism evidence="3 4">
    <name type="scientific">Oedothorax gibbosus</name>
    <dbReference type="NCBI Taxonomy" id="931172"/>
    <lineage>
        <taxon>Eukaryota</taxon>
        <taxon>Metazoa</taxon>
        <taxon>Ecdysozoa</taxon>
        <taxon>Arthropoda</taxon>
        <taxon>Chelicerata</taxon>
        <taxon>Arachnida</taxon>
        <taxon>Araneae</taxon>
        <taxon>Araneomorphae</taxon>
        <taxon>Entelegynae</taxon>
        <taxon>Araneoidea</taxon>
        <taxon>Linyphiidae</taxon>
        <taxon>Erigoninae</taxon>
        <taxon>Oedothorax</taxon>
    </lineage>
</organism>
<comment type="similarity">
    <text evidence="1">Belongs to the peptidase M13 family.</text>
</comment>
<dbReference type="EMBL" id="JAFNEN010000134">
    <property type="protein sequence ID" value="KAG8192850.1"/>
    <property type="molecule type" value="Genomic_DNA"/>
</dbReference>
<dbReference type="GO" id="GO:0004222">
    <property type="term" value="F:metalloendopeptidase activity"/>
    <property type="evidence" value="ECO:0007669"/>
    <property type="project" value="InterPro"/>
</dbReference>
<protein>
    <recommendedName>
        <fullName evidence="2">Peptidase M13 C-terminal domain-containing protein</fullName>
    </recommendedName>
</protein>
<dbReference type="SUPFAM" id="SSF55486">
    <property type="entry name" value="Metalloproteases ('zincins'), catalytic domain"/>
    <property type="match status" value="1"/>
</dbReference>
<evidence type="ECO:0000256" key="1">
    <source>
        <dbReference type="ARBA" id="ARBA00007357"/>
    </source>
</evidence>
<comment type="caution">
    <text evidence="3">The sequence shown here is derived from an EMBL/GenBank/DDBJ whole genome shotgun (WGS) entry which is preliminary data.</text>
</comment>